<dbReference type="EMBL" id="JAPTMU010000189">
    <property type="protein sequence ID" value="KAJ4920533.1"/>
    <property type="molecule type" value="Genomic_DNA"/>
</dbReference>
<sequence>MLKNQRNLYFLLKYQTNLYFLLKNQRNLYFLLKYQRKLYFLLKYLRNLYFLLKNLRNLYFLLKYLRNLYFLLKNQRNLYFLLKNLRNLYFLLKNPRNVPPCVPQSGQEEMKLLSLLLAPVSRIHAYLSHIQSLLQWTRPEHPDCSLLLGAERALRSVLTRCHQTLQEDVQWEEAGGQSSDAESEGCSEGCRRQQTAGSSSVRREGGSGLTNGPSMRVECLSCSPVRRTFTPHPHPGCGHACCSLLTPSSPAAWGENSDSGKGTYRQEPPHPHLQSGGETDPDDTVGFSFSSVVLLQPRWYPDGWAGWGRKRKRRRARKPVLAEEGGAPGERGNQREGGSKREEGTREREGPREREGTRRERGNQERGGPREREGTRERAMCLRWQIPRLTPHPPPCPAPSEPSGTTPNCRWTRLRRKTAEDSSPFRQPRQGEKPSNNNPPPQPGKHQGGPVGGQRGQRGGPCSTV</sequence>
<evidence type="ECO:0000313" key="4">
    <source>
        <dbReference type="Proteomes" id="UP001219934"/>
    </source>
</evidence>
<dbReference type="PANTHER" id="PTHR46944">
    <property type="entry name" value="RHO GUANINE NUCLEOTIDE EXCHANGE FACTOR 33"/>
    <property type="match status" value="1"/>
</dbReference>
<comment type="caution">
    <text evidence="3">The sequence shown here is derived from an EMBL/GenBank/DDBJ whole genome shotgun (WGS) entry which is preliminary data.</text>
</comment>
<feature type="compositionally biased region" description="Basic residues" evidence="1">
    <location>
        <begin position="308"/>
        <end position="318"/>
    </location>
</feature>
<dbReference type="PANTHER" id="PTHR46944:SF1">
    <property type="entry name" value="RHO GUANINE NUCLEOTIDE EXCHANGE FACTOR 33"/>
    <property type="match status" value="1"/>
</dbReference>
<dbReference type="PROSITE" id="PS50010">
    <property type="entry name" value="DH_2"/>
    <property type="match status" value="1"/>
</dbReference>
<dbReference type="SUPFAM" id="SSF48065">
    <property type="entry name" value="DBL homology domain (DH-domain)"/>
    <property type="match status" value="1"/>
</dbReference>
<feature type="compositionally biased region" description="Basic and acidic residues" evidence="1">
    <location>
        <begin position="332"/>
        <end position="380"/>
    </location>
</feature>
<feature type="region of interest" description="Disordered" evidence="1">
    <location>
        <begin position="305"/>
        <end position="465"/>
    </location>
</feature>
<dbReference type="InterPro" id="IPR035899">
    <property type="entry name" value="DBL_dom_sf"/>
</dbReference>
<feature type="compositionally biased region" description="Gly residues" evidence="1">
    <location>
        <begin position="446"/>
        <end position="459"/>
    </location>
</feature>
<protein>
    <recommendedName>
        <fullName evidence="2">DH domain-containing protein</fullName>
    </recommendedName>
</protein>
<dbReference type="AlphaFoldDB" id="A0AAD6F4G6"/>
<feature type="region of interest" description="Disordered" evidence="1">
    <location>
        <begin position="252"/>
        <end position="285"/>
    </location>
</feature>
<feature type="compositionally biased region" description="Pro residues" evidence="1">
    <location>
        <begin position="390"/>
        <end position="400"/>
    </location>
</feature>
<feature type="region of interest" description="Disordered" evidence="1">
    <location>
        <begin position="171"/>
        <end position="210"/>
    </location>
</feature>
<dbReference type="Proteomes" id="UP001219934">
    <property type="component" value="Unassembled WGS sequence"/>
</dbReference>
<evidence type="ECO:0000259" key="2">
    <source>
        <dbReference type="PROSITE" id="PS50010"/>
    </source>
</evidence>
<gene>
    <name evidence="3" type="ORF">JOQ06_022666</name>
</gene>
<organism evidence="3 4">
    <name type="scientific">Pogonophryne albipinna</name>
    <dbReference type="NCBI Taxonomy" id="1090488"/>
    <lineage>
        <taxon>Eukaryota</taxon>
        <taxon>Metazoa</taxon>
        <taxon>Chordata</taxon>
        <taxon>Craniata</taxon>
        <taxon>Vertebrata</taxon>
        <taxon>Euteleostomi</taxon>
        <taxon>Actinopterygii</taxon>
        <taxon>Neopterygii</taxon>
        <taxon>Teleostei</taxon>
        <taxon>Neoteleostei</taxon>
        <taxon>Acanthomorphata</taxon>
        <taxon>Eupercaria</taxon>
        <taxon>Perciformes</taxon>
        <taxon>Notothenioidei</taxon>
        <taxon>Pogonophryne</taxon>
    </lineage>
</organism>
<feature type="domain" description="DH" evidence="2">
    <location>
        <begin position="110"/>
        <end position="164"/>
    </location>
</feature>
<reference evidence="3" key="1">
    <citation type="submission" date="2022-11" db="EMBL/GenBank/DDBJ databases">
        <title>Chromosome-level genome of Pogonophryne albipinna.</title>
        <authorList>
            <person name="Jo E."/>
        </authorList>
    </citation>
    <scope>NUCLEOTIDE SEQUENCE</scope>
    <source>
        <strain evidence="3">SGF0006</strain>
        <tissue evidence="3">Muscle</tissue>
    </source>
</reference>
<evidence type="ECO:0000313" key="3">
    <source>
        <dbReference type="EMBL" id="KAJ4920533.1"/>
    </source>
</evidence>
<evidence type="ECO:0000256" key="1">
    <source>
        <dbReference type="SAM" id="MobiDB-lite"/>
    </source>
</evidence>
<proteinExistence type="predicted"/>
<name>A0AAD6F4G6_9TELE</name>
<keyword evidence="4" id="KW-1185">Reference proteome</keyword>
<dbReference type="InterPro" id="IPR042849">
    <property type="entry name" value="ARHGEF33"/>
</dbReference>
<dbReference type="GO" id="GO:0005085">
    <property type="term" value="F:guanyl-nucleotide exchange factor activity"/>
    <property type="evidence" value="ECO:0007669"/>
    <property type="project" value="InterPro"/>
</dbReference>
<accession>A0AAD6F4G6</accession>
<dbReference type="InterPro" id="IPR000219">
    <property type="entry name" value="DH_dom"/>
</dbReference>
<dbReference type="Gene3D" id="1.20.900.10">
    <property type="entry name" value="Dbl homology (DH) domain"/>
    <property type="match status" value="1"/>
</dbReference>